<keyword evidence="7" id="KW-1185">Reference proteome</keyword>
<keyword evidence="4" id="KW-1133">Transmembrane helix</keyword>
<dbReference type="SUPFAM" id="SSF52540">
    <property type="entry name" value="P-loop containing nucleoside triphosphate hydrolases"/>
    <property type="match status" value="1"/>
</dbReference>
<dbReference type="EMBL" id="BAABIQ010000039">
    <property type="protein sequence ID" value="GAA4797797.1"/>
    <property type="molecule type" value="Genomic_DNA"/>
</dbReference>
<evidence type="ECO:0000256" key="1">
    <source>
        <dbReference type="ARBA" id="ARBA00022741"/>
    </source>
</evidence>
<feature type="transmembrane region" description="Helical" evidence="4">
    <location>
        <begin position="220"/>
        <end position="238"/>
    </location>
</feature>
<name>A0ABP9BRT9_9SPHI</name>
<dbReference type="SMART" id="SM00534">
    <property type="entry name" value="MUTSac"/>
    <property type="match status" value="1"/>
</dbReference>
<gene>
    <name evidence="6" type="ORF">GCM10023231_28020</name>
</gene>
<proteinExistence type="predicted"/>
<keyword evidence="4" id="KW-0472">Membrane</keyword>
<feature type="domain" description="DNA mismatch repair proteins mutS family" evidence="5">
    <location>
        <begin position="426"/>
        <end position="597"/>
    </location>
</feature>
<dbReference type="Proteomes" id="UP001501411">
    <property type="component" value="Unassembled WGS sequence"/>
</dbReference>
<dbReference type="InterPro" id="IPR000432">
    <property type="entry name" value="DNA_mismatch_repair_MutS_C"/>
</dbReference>
<dbReference type="Pfam" id="PF00488">
    <property type="entry name" value="MutS_V"/>
    <property type="match status" value="1"/>
</dbReference>
<feature type="transmembrane region" description="Helical" evidence="4">
    <location>
        <begin position="55"/>
        <end position="73"/>
    </location>
</feature>
<keyword evidence="3" id="KW-0238">DNA-binding</keyword>
<keyword evidence="1" id="KW-0547">Nucleotide-binding</keyword>
<evidence type="ECO:0000256" key="4">
    <source>
        <dbReference type="SAM" id="Phobius"/>
    </source>
</evidence>
<reference evidence="7" key="1">
    <citation type="journal article" date="2019" name="Int. J. Syst. Evol. Microbiol.">
        <title>The Global Catalogue of Microorganisms (GCM) 10K type strain sequencing project: providing services to taxonomists for standard genome sequencing and annotation.</title>
        <authorList>
            <consortium name="The Broad Institute Genomics Platform"/>
            <consortium name="The Broad Institute Genome Sequencing Center for Infectious Disease"/>
            <person name="Wu L."/>
            <person name="Ma J."/>
        </authorList>
    </citation>
    <scope>NUCLEOTIDE SEQUENCE [LARGE SCALE GENOMIC DNA]</scope>
    <source>
        <strain evidence="7">JCM 18200</strain>
    </source>
</reference>
<feature type="transmembrane region" description="Helical" evidence="4">
    <location>
        <begin position="244"/>
        <end position="265"/>
    </location>
</feature>
<evidence type="ECO:0000256" key="3">
    <source>
        <dbReference type="ARBA" id="ARBA00023125"/>
    </source>
</evidence>
<dbReference type="PANTHER" id="PTHR11361">
    <property type="entry name" value="DNA MISMATCH REPAIR PROTEIN MUTS FAMILY MEMBER"/>
    <property type="match status" value="1"/>
</dbReference>
<evidence type="ECO:0000256" key="2">
    <source>
        <dbReference type="ARBA" id="ARBA00022840"/>
    </source>
</evidence>
<protein>
    <submittedName>
        <fullName evidence="6">MutS family DNA mismatch repair protein</fullName>
    </submittedName>
</protein>
<accession>A0ABP9BRT9</accession>
<organism evidence="6 7">
    <name type="scientific">Olivibacter ginsenosidimutans</name>
    <dbReference type="NCBI Taxonomy" id="1176537"/>
    <lineage>
        <taxon>Bacteria</taxon>
        <taxon>Pseudomonadati</taxon>
        <taxon>Bacteroidota</taxon>
        <taxon>Sphingobacteriia</taxon>
        <taxon>Sphingobacteriales</taxon>
        <taxon>Sphingobacteriaceae</taxon>
        <taxon>Olivibacter</taxon>
    </lineage>
</organism>
<keyword evidence="4" id="KW-0812">Transmembrane</keyword>
<dbReference type="PANTHER" id="PTHR11361:SF99">
    <property type="entry name" value="DNA MISMATCH REPAIR PROTEIN"/>
    <property type="match status" value="1"/>
</dbReference>
<sequence>MSSPINPFYQEKVQLTQNKIAALHREINRLSFARLALILVGGAAVFKIVQSEHVWLTLLSFFFVLLAFVWLVARQSKRTKAKKNAEDDLMVLENEINCLAGKPSIYHDGSDFVDDRHVYTSDLDVFGTNSIYHKINRATTVGGRNVLANWLSAPATRQQILDRQLTAQELEQDPSWCLDFLARLIFSLKEKTDFKDVLIGYLTKPYTDFGKNWLRFYTKIAPYMLGIAAILSILYGSWYTHITLFLFIFNILLTMAYAGKVTLVATGMGRMGNLLERFGDVFERIETKKWQTNLMKNSLLAKDEGEGHAPVSQSIRKLGSLINKLDYRLNIFVASFLNGVLLWDFKQVFAILDWRKNHHYQMAQLFDELANVEALISFAFIRINDPSWTYPRILATDNHVLQMGRVKHPLIYKANAVPNDYRLEEYHLALITGSNMAGKSTFLRTIGINIVLALGGAPVCAEYFELSVMQIVTYMRIRDSLNESTSTFKAELDRLDMILKLVAKQPNAFFLVDEMLRGTNSVDKYLGSKAVIEKLISDKGVGMVATHDLQLAKLEETYPDYLANYHFDIQVIDGEMVFDYKLKKGACKIFNASMLLKRIGIDISF</sequence>
<dbReference type="SUPFAM" id="SSF48334">
    <property type="entry name" value="DNA repair protein MutS, domain III"/>
    <property type="match status" value="1"/>
</dbReference>
<evidence type="ECO:0000313" key="7">
    <source>
        <dbReference type="Proteomes" id="UP001501411"/>
    </source>
</evidence>
<keyword evidence="2" id="KW-0067">ATP-binding</keyword>
<evidence type="ECO:0000313" key="6">
    <source>
        <dbReference type="EMBL" id="GAA4797797.1"/>
    </source>
</evidence>
<dbReference type="Gene3D" id="3.40.50.300">
    <property type="entry name" value="P-loop containing nucleotide triphosphate hydrolases"/>
    <property type="match status" value="1"/>
</dbReference>
<comment type="caution">
    <text evidence="6">The sequence shown here is derived from an EMBL/GenBank/DDBJ whole genome shotgun (WGS) entry which is preliminary data.</text>
</comment>
<dbReference type="InterPro" id="IPR036187">
    <property type="entry name" value="DNA_mismatch_repair_MutS_sf"/>
</dbReference>
<dbReference type="RefSeq" id="WP_345232428.1">
    <property type="nucleotide sequence ID" value="NZ_BAABIQ010000039.1"/>
</dbReference>
<feature type="transmembrane region" description="Helical" evidence="4">
    <location>
        <begin position="32"/>
        <end position="49"/>
    </location>
</feature>
<dbReference type="InterPro" id="IPR045076">
    <property type="entry name" value="MutS"/>
</dbReference>
<dbReference type="InterPro" id="IPR027417">
    <property type="entry name" value="P-loop_NTPase"/>
</dbReference>
<evidence type="ECO:0000259" key="5">
    <source>
        <dbReference type="SMART" id="SM00534"/>
    </source>
</evidence>